<evidence type="ECO:0000313" key="1">
    <source>
        <dbReference type="EMBL" id="JAH71733.1"/>
    </source>
</evidence>
<name>A0A0E9V3C2_ANGAN</name>
<proteinExistence type="predicted"/>
<dbReference type="EMBL" id="GBXM01036844">
    <property type="protein sequence ID" value="JAH71733.1"/>
    <property type="molecule type" value="Transcribed_RNA"/>
</dbReference>
<sequence length="40" mass="4571">MLKDAEQWRSWSGSLSYGTVPVNLNQQHTEFTQTNMSKLG</sequence>
<protein>
    <submittedName>
        <fullName evidence="1">Uncharacterized protein</fullName>
    </submittedName>
</protein>
<reference evidence="1" key="1">
    <citation type="submission" date="2014-11" db="EMBL/GenBank/DDBJ databases">
        <authorList>
            <person name="Amaro Gonzalez C."/>
        </authorList>
    </citation>
    <scope>NUCLEOTIDE SEQUENCE</scope>
</reference>
<accession>A0A0E9V3C2</accession>
<reference evidence="1" key="2">
    <citation type="journal article" date="2015" name="Fish Shellfish Immunol.">
        <title>Early steps in the European eel (Anguilla anguilla)-Vibrio vulnificus interaction in the gills: Role of the RtxA13 toxin.</title>
        <authorList>
            <person name="Callol A."/>
            <person name="Pajuelo D."/>
            <person name="Ebbesson L."/>
            <person name="Teles M."/>
            <person name="MacKenzie S."/>
            <person name="Amaro C."/>
        </authorList>
    </citation>
    <scope>NUCLEOTIDE SEQUENCE</scope>
</reference>
<dbReference type="AlphaFoldDB" id="A0A0E9V3C2"/>
<organism evidence="1">
    <name type="scientific">Anguilla anguilla</name>
    <name type="common">European freshwater eel</name>
    <name type="synonym">Muraena anguilla</name>
    <dbReference type="NCBI Taxonomy" id="7936"/>
    <lineage>
        <taxon>Eukaryota</taxon>
        <taxon>Metazoa</taxon>
        <taxon>Chordata</taxon>
        <taxon>Craniata</taxon>
        <taxon>Vertebrata</taxon>
        <taxon>Euteleostomi</taxon>
        <taxon>Actinopterygii</taxon>
        <taxon>Neopterygii</taxon>
        <taxon>Teleostei</taxon>
        <taxon>Anguilliformes</taxon>
        <taxon>Anguillidae</taxon>
        <taxon>Anguilla</taxon>
    </lineage>
</organism>